<comment type="caution">
    <text evidence="1">The sequence shown here is derived from an EMBL/GenBank/DDBJ whole genome shotgun (WGS) entry which is preliminary data.</text>
</comment>
<keyword evidence="2" id="KW-1185">Reference proteome</keyword>
<sequence length="191" mass="21478">MQKVSSIEHDQRYKRTWGIGGGDGEVDSNGAKIVSRQPSGVRNGQAQVNAPEPSGPYIKRITNDAREDEMEENLEAVGSIIGNLKNMAMDMGSEIDKQNKQIDSITSKLCWTFEKQRRRQKPQPNPEVTDCLSPLFDTKYPPDLLYQISTFTGREVAQVSCFSFLSLKVKNYEASPFVCVNILSVWTRSQI</sequence>
<evidence type="ECO:0000313" key="2">
    <source>
        <dbReference type="Proteomes" id="UP000793456"/>
    </source>
</evidence>
<evidence type="ECO:0000313" key="1">
    <source>
        <dbReference type="EMBL" id="TMS21715.1"/>
    </source>
</evidence>
<protein>
    <submittedName>
        <fullName evidence="1">Uncharacterized protein</fullName>
    </submittedName>
</protein>
<reference evidence="1" key="1">
    <citation type="submission" date="2018-11" db="EMBL/GenBank/DDBJ databases">
        <title>The sequence and de novo assembly of Larimichthys crocea genome using PacBio and Hi-C technologies.</title>
        <authorList>
            <person name="Xu P."/>
            <person name="Chen B."/>
            <person name="Zhou Z."/>
            <person name="Ke Q."/>
            <person name="Wu Y."/>
            <person name="Bai H."/>
            <person name="Pu F."/>
        </authorList>
    </citation>
    <scope>NUCLEOTIDE SEQUENCE</scope>
    <source>
        <tissue evidence="1">Muscle</tissue>
    </source>
</reference>
<name>A0ACD3RQW3_LARCR</name>
<dbReference type="Proteomes" id="UP000793456">
    <property type="component" value="Chromosome III"/>
</dbReference>
<dbReference type="EMBL" id="CM011676">
    <property type="protein sequence ID" value="TMS21715.1"/>
    <property type="molecule type" value="Genomic_DNA"/>
</dbReference>
<organism evidence="1 2">
    <name type="scientific">Larimichthys crocea</name>
    <name type="common">Large yellow croaker</name>
    <name type="synonym">Pseudosciaena crocea</name>
    <dbReference type="NCBI Taxonomy" id="215358"/>
    <lineage>
        <taxon>Eukaryota</taxon>
        <taxon>Metazoa</taxon>
        <taxon>Chordata</taxon>
        <taxon>Craniata</taxon>
        <taxon>Vertebrata</taxon>
        <taxon>Euteleostomi</taxon>
        <taxon>Actinopterygii</taxon>
        <taxon>Neopterygii</taxon>
        <taxon>Teleostei</taxon>
        <taxon>Neoteleostei</taxon>
        <taxon>Acanthomorphata</taxon>
        <taxon>Eupercaria</taxon>
        <taxon>Sciaenidae</taxon>
        <taxon>Larimichthys</taxon>
    </lineage>
</organism>
<gene>
    <name evidence="1" type="ORF">E3U43_015688</name>
</gene>
<accession>A0ACD3RQW3</accession>
<proteinExistence type="predicted"/>